<protein>
    <submittedName>
        <fullName evidence="1">Sulfotransferase family protein</fullName>
    </submittedName>
</protein>
<evidence type="ECO:0000313" key="2">
    <source>
        <dbReference type="Proteomes" id="UP001467690"/>
    </source>
</evidence>
<gene>
    <name evidence="1" type="ORF">ABS311_08020</name>
</gene>
<reference evidence="1 2" key="1">
    <citation type="submission" date="2024-06" db="EMBL/GenBank/DDBJ databases">
        <authorList>
            <person name="Chen R.Y."/>
        </authorList>
    </citation>
    <scope>NUCLEOTIDE SEQUENCE [LARGE SCALE GENOMIC DNA]</scope>
    <source>
        <strain evidence="1 2">D2</strain>
    </source>
</reference>
<evidence type="ECO:0000313" key="1">
    <source>
        <dbReference type="EMBL" id="MER2491828.1"/>
    </source>
</evidence>
<dbReference type="Gene3D" id="3.40.50.300">
    <property type="entry name" value="P-loop containing nucleotide triphosphate hydrolases"/>
    <property type="match status" value="1"/>
</dbReference>
<dbReference type="InterPro" id="IPR040632">
    <property type="entry name" value="Sulfotransfer_4"/>
</dbReference>
<name>A0ABV1RFV6_9ALTE</name>
<dbReference type="EMBL" id="JBELOE010000152">
    <property type="protein sequence ID" value="MER2491828.1"/>
    <property type="molecule type" value="Genomic_DNA"/>
</dbReference>
<keyword evidence="2" id="KW-1185">Reference proteome</keyword>
<dbReference type="PANTHER" id="PTHR36978">
    <property type="entry name" value="P-LOOP CONTAINING NUCLEOTIDE TRIPHOSPHATE HYDROLASE"/>
    <property type="match status" value="1"/>
</dbReference>
<proteinExistence type="predicted"/>
<dbReference type="RefSeq" id="WP_185976727.1">
    <property type="nucleotide sequence ID" value="NZ_CP041660.1"/>
</dbReference>
<accession>A0ABV1RFV6</accession>
<dbReference type="InterPro" id="IPR027417">
    <property type="entry name" value="P-loop_NTPase"/>
</dbReference>
<sequence>MRIEKWSTKLKVFGIGWAKTGTTTLGSCLEQLGYDHQSQDLELVKHLQTGDLTPVFQTVARYESFEDWPWIVIYKELDKQFPNSKFILTERAPEKWVASYTNMLEKLGEASEEMNQIRSTLYNLPFPDVNKEMLLARYQQHNQEVKAYFADRPDDLLVVNWEQGDGWPELCQFLQKKIPDQAFPHANKGRYQKPSLLSKVASLFKS</sequence>
<dbReference type="SUPFAM" id="SSF52540">
    <property type="entry name" value="P-loop containing nucleoside triphosphate hydrolases"/>
    <property type="match status" value="1"/>
</dbReference>
<dbReference type="PANTHER" id="PTHR36978:SF4">
    <property type="entry name" value="P-LOOP CONTAINING NUCLEOSIDE TRIPHOSPHATE HYDROLASE PROTEIN"/>
    <property type="match status" value="1"/>
</dbReference>
<comment type="caution">
    <text evidence="1">The sequence shown here is derived from an EMBL/GenBank/DDBJ whole genome shotgun (WGS) entry which is preliminary data.</text>
</comment>
<dbReference type="Pfam" id="PF17784">
    <property type="entry name" value="Sulfotransfer_4"/>
    <property type="match status" value="1"/>
</dbReference>
<dbReference type="Proteomes" id="UP001467690">
    <property type="component" value="Unassembled WGS sequence"/>
</dbReference>
<organism evidence="1 2">
    <name type="scientific">Catenovulum sediminis</name>
    <dbReference type="NCBI Taxonomy" id="1740262"/>
    <lineage>
        <taxon>Bacteria</taxon>
        <taxon>Pseudomonadati</taxon>
        <taxon>Pseudomonadota</taxon>
        <taxon>Gammaproteobacteria</taxon>
        <taxon>Alteromonadales</taxon>
        <taxon>Alteromonadaceae</taxon>
        <taxon>Catenovulum</taxon>
    </lineage>
</organism>